<proteinExistence type="predicted"/>
<comment type="caution">
    <text evidence="1">The sequence shown here is derived from an EMBL/GenBank/DDBJ whole genome shotgun (WGS) entry which is preliminary data.</text>
</comment>
<keyword evidence="2" id="KW-1185">Reference proteome</keyword>
<dbReference type="Proteomes" id="UP001498398">
    <property type="component" value="Unassembled WGS sequence"/>
</dbReference>
<accession>A0ABR1K0J4</accession>
<evidence type="ECO:0000313" key="2">
    <source>
        <dbReference type="Proteomes" id="UP001498398"/>
    </source>
</evidence>
<sequence>MAHIGTLYIPTELLERTAYEIDGKDLKALRCVNSDFCAILDSILFSKIKIDLKNHSPSHALHKLQLLANEHGRISPSIRALEFRSPEIKYDRSESDDWMPSLVLANKRYDEQLLIQRQARVCFLKAFRLMKNLHTVQ</sequence>
<evidence type="ECO:0008006" key="3">
    <source>
        <dbReference type="Google" id="ProtNLM"/>
    </source>
</evidence>
<reference evidence="1 2" key="1">
    <citation type="submission" date="2024-01" db="EMBL/GenBank/DDBJ databases">
        <title>A draft genome for the cacao thread blight pathogen Marasmiellus scandens.</title>
        <authorList>
            <person name="Baruah I.K."/>
            <person name="Leung J."/>
            <person name="Bukari Y."/>
            <person name="Amoako-Attah I."/>
            <person name="Meinhardt L.W."/>
            <person name="Bailey B.A."/>
            <person name="Cohen S.P."/>
        </authorList>
    </citation>
    <scope>NUCLEOTIDE SEQUENCE [LARGE SCALE GENOMIC DNA]</scope>
    <source>
        <strain evidence="1 2">GH-19</strain>
    </source>
</reference>
<evidence type="ECO:0000313" key="1">
    <source>
        <dbReference type="EMBL" id="KAK7467387.1"/>
    </source>
</evidence>
<name>A0ABR1K0J4_9AGAR</name>
<gene>
    <name evidence="1" type="ORF">VKT23_004443</name>
</gene>
<dbReference type="EMBL" id="JBANRG010000004">
    <property type="protein sequence ID" value="KAK7467387.1"/>
    <property type="molecule type" value="Genomic_DNA"/>
</dbReference>
<organism evidence="1 2">
    <name type="scientific">Marasmiellus scandens</name>
    <dbReference type="NCBI Taxonomy" id="2682957"/>
    <lineage>
        <taxon>Eukaryota</taxon>
        <taxon>Fungi</taxon>
        <taxon>Dikarya</taxon>
        <taxon>Basidiomycota</taxon>
        <taxon>Agaricomycotina</taxon>
        <taxon>Agaricomycetes</taxon>
        <taxon>Agaricomycetidae</taxon>
        <taxon>Agaricales</taxon>
        <taxon>Marasmiineae</taxon>
        <taxon>Omphalotaceae</taxon>
        <taxon>Marasmiellus</taxon>
    </lineage>
</organism>
<protein>
    <recommendedName>
        <fullName evidence="3">F-box domain-containing protein</fullName>
    </recommendedName>
</protein>